<gene>
    <name evidence="2" type="ORF">AURDEDRAFT_131875</name>
</gene>
<dbReference type="InParanoid" id="J0CS23"/>
<feature type="region of interest" description="Disordered" evidence="1">
    <location>
        <begin position="126"/>
        <end position="148"/>
    </location>
</feature>
<dbReference type="Proteomes" id="UP000006514">
    <property type="component" value="Unassembled WGS sequence"/>
</dbReference>
<accession>J0CS23</accession>
<name>J0CS23_AURST</name>
<feature type="compositionally biased region" description="Polar residues" evidence="1">
    <location>
        <begin position="135"/>
        <end position="148"/>
    </location>
</feature>
<protein>
    <submittedName>
        <fullName evidence="2">Uncharacterized protein</fullName>
    </submittedName>
</protein>
<organism evidence="2 3">
    <name type="scientific">Auricularia subglabra (strain TFB-10046 / SS5)</name>
    <name type="common">White-rot fungus</name>
    <name type="synonym">Auricularia delicata (strain TFB10046)</name>
    <dbReference type="NCBI Taxonomy" id="717982"/>
    <lineage>
        <taxon>Eukaryota</taxon>
        <taxon>Fungi</taxon>
        <taxon>Dikarya</taxon>
        <taxon>Basidiomycota</taxon>
        <taxon>Agaricomycotina</taxon>
        <taxon>Agaricomycetes</taxon>
        <taxon>Auriculariales</taxon>
        <taxon>Auriculariaceae</taxon>
        <taxon>Auricularia</taxon>
    </lineage>
</organism>
<keyword evidence="3" id="KW-1185">Reference proteome</keyword>
<reference evidence="3" key="1">
    <citation type="journal article" date="2012" name="Science">
        <title>The Paleozoic origin of enzymatic lignin decomposition reconstructed from 31 fungal genomes.</title>
        <authorList>
            <person name="Floudas D."/>
            <person name="Binder M."/>
            <person name="Riley R."/>
            <person name="Barry K."/>
            <person name="Blanchette R.A."/>
            <person name="Henrissat B."/>
            <person name="Martinez A.T."/>
            <person name="Otillar R."/>
            <person name="Spatafora J.W."/>
            <person name="Yadav J.S."/>
            <person name="Aerts A."/>
            <person name="Benoit I."/>
            <person name="Boyd A."/>
            <person name="Carlson A."/>
            <person name="Copeland A."/>
            <person name="Coutinho P.M."/>
            <person name="de Vries R.P."/>
            <person name="Ferreira P."/>
            <person name="Findley K."/>
            <person name="Foster B."/>
            <person name="Gaskell J."/>
            <person name="Glotzer D."/>
            <person name="Gorecki P."/>
            <person name="Heitman J."/>
            <person name="Hesse C."/>
            <person name="Hori C."/>
            <person name="Igarashi K."/>
            <person name="Jurgens J.A."/>
            <person name="Kallen N."/>
            <person name="Kersten P."/>
            <person name="Kohler A."/>
            <person name="Kuees U."/>
            <person name="Kumar T.K.A."/>
            <person name="Kuo A."/>
            <person name="LaButti K."/>
            <person name="Larrondo L.F."/>
            <person name="Lindquist E."/>
            <person name="Ling A."/>
            <person name="Lombard V."/>
            <person name="Lucas S."/>
            <person name="Lundell T."/>
            <person name="Martin R."/>
            <person name="McLaughlin D.J."/>
            <person name="Morgenstern I."/>
            <person name="Morin E."/>
            <person name="Murat C."/>
            <person name="Nagy L.G."/>
            <person name="Nolan M."/>
            <person name="Ohm R.A."/>
            <person name="Patyshakuliyeva A."/>
            <person name="Rokas A."/>
            <person name="Ruiz-Duenas F.J."/>
            <person name="Sabat G."/>
            <person name="Salamov A."/>
            <person name="Samejima M."/>
            <person name="Schmutz J."/>
            <person name="Slot J.C."/>
            <person name="St John F."/>
            <person name="Stenlid J."/>
            <person name="Sun H."/>
            <person name="Sun S."/>
            <person name="Syed K."/>
            <person name="Tsang A."/>
            <person name="Wiebenga A."/>
            <person name="Young D."/>
            <person name="Pisabarro A."/>
            <person name="Eastwood D.C."/>
            <person name="Martin F."/>
            <person name="Cullen D."/>
            <person name="Grigoriev I.V."/>
            <person name="Hibbett D.S."/>
        </authorList>
    </citation>
    <scope>NUCLEOTIDE SEQUENCE [LARGE SCALE GENOMIC DNA]</scope>
    <source>
        <strain evidence="3">TFB10046</strain>
    </source>
</reference>
<proteinExistence type="predicted"/>
<dbReference type="AlphaFoldDB" id="J0CS23"/>
<evidence type="ECO:0000313" key="3">
    <source>
        <dbReference type="Proteomes" id="UP000006514"/>
    </source>
</evidence>
<evidence type="ECO:0000313" key="2">
    <source>
        <dbReference type="EMBL" id="EJD33054.1"/>
    </source>
</evidence>
<dbReference type="EMBL" id="JH688467">
    <property type="protein sequence ID" value="EJD33054.1"/>
    <property type="molecule type" value="Genomic_DNA"/>
</dbReference>
<evidence type="ECO:0000256" key="1">
    <source>
        <dbReference type="SAM" id="MobiDB-lite"/>
    </source>
</evidence>
<dbReference type="KEGG" id="adl:AURDEDRAFT_131875"/>
<sequence length="366" mass="39002">MTTDGENGKRTPSRAGADAWDELGAADPGNLGICHDHRSSLQDPWLYALIINESEHQPELTTAERRERIEIQLSVTVVAESKRKWKFLGSNIDSSPRLSLPSFMASPRKHRRIRSLFSLSKVFGRPRRGRASHGAPSSAQEDASVTSSRIDELEAGARAVDGAHAGATAGATLAQSHLADAVLQDAGGSAVHCRRDTSVVPDDEEANDGARFRPAATAQVDEHVGRLDIVVYAESDEAHGPPDIDEVPVLDGDNDDVEPAVPDGAEDDNEQAVLHSGGETMEVPPLPSGNGVGQVLAPNDGGQRVAGPVEPAAAAGMVDVIIRAVCDMLNYFAVEWVDIVDHTGPSFQDATRTFLGVFIYIDTLTL</sequence>